<protein>
    <submittedName>
        <fullName evidence="1">Uncharacterized protein</fullName>
    </submittedName>
</protein>
<gene>
    <name evidence="1" type="ORF">L6164_024284</name>
</gene>
<organism evidence="1 2">
    <name type="scientific">Bauhinia variegata</name>
    <name type="common">Purple orchid tree</name>
    <name type="synonym">Phanera variegata</name>
    <dbReference type="NCBI Taxonomy" id="167791"/>
    <lineage>
        <taxon>Eukaryota</taxon>
        <taxon>Viridiplantae</taxon>
        <taxon>Streptophyta</taxon>
        <taxon>Embryophyta</taxon>
        <taxon>Tracheophyta</taxon>
        <taxon>Spermatophyta</taxon>
        <taxon>Magnoliopsida</taxon>
        <taxon>eudicotyledons</taxon>
        <taxon>Gunneridae</taxon>
        <taxon>Pentapetalae</taxon>
        <taxon>rosids</taxon>
        <taxon>fabids</taxon>
        <taxon>Fabales</taxon>
        <taxon>Fabaceae</taxon>
        <taxon>Cercidoideae</taxon>
        <taxon>Cercideae</taxon>
        <taxon>Bauhiniinae</taxon>
        <taxon>Bauhinia</taxon>
    </lineage>
</organism>
<comment type="caution">
    <text evidence="1">The sequence shown here is derived from an EMBL/GenBank/DDBJ whole genome shotgun (WGS) entry which is preliminary data.</text>
</comment>
<reference evidence="1 2" key="1">
    <citation type="journal article" date="2022" name="DNA Res.">
        <title>Chromosomal-level genome assembly of the orchid tree Bauhinia variegata (Leguminosae; Cercidoideae) supports the allotetraploid origin hypothesis of Bauhinia.</title>
        <authorList>
            <person name="Zhong Y."/>
            <person name="Chen Y."/>
            <person name="Zheng D."/>
            <person name="Pang J."/>
            <person name="Liu Y."/>
            <person name="Luo S."/>
            <person name="Meng S."/>
            <person name="Qian L."/>
            <person name="Wei D."/>
            <person name="Dai S."/>
            <person name="Zhou R."/>
        </authorList>
    </citation>
    <scope>NUCLEOTIDE SEQUENCE [LARGE SCALE GENOMIC DNA]</scope>
    <source>
        <strain evidence="1">BV-YZ2020</strain>
    </source>
</reference>
<name>A0ACB9LXX4_BAUVA</name>
<keyword evidence="2" id="KW-1185">Reference proteome</keyword>
<sequence>MPKFSPILDSFSPSKLSLDRRWLQSVEMGTASARFPIGIAVHSQGKLGVFPSRVECSCSEFPLNVDVSRISLSSAPSTASKVDRIYARPDIDDFYWDKIPTPILDAVENPLCLKNLSVKELKQLADEIRLELSSTMSDAQISFEASMAVVELTVAIHHVFHAPVDKILWDVGHQTYAHKILTGRRHLMKTLRQKNGLSGFTSRVESEYDAFGAGHGCSSISAGLGMAVARDIKGRRERIVAVISNWTTMTGQVYEAMSNAGYLDSNMVVILNDSRHSLLPKVEEGPKTSVNALSSTLSRLQSSKSFRKFREIAKGVTKRIGRGMHELAAKVDEYARGMIGPLGSTLFEELGLYYIGPVDGHNIEDLIGVLQEVASLDSMGPVLVHVITDENQGAENNHKSDTAEMQQDGPCNSNSLHYDIQPRTYSDCFVEALVMEAEKDKDIVVVHAGTMMEPSLRLFQEKFPEKFFDVGMAEQHAVTFASGLSCGGLKPFCIIPSTFLQRAYDQVIQDVDQQKIPVRFVITSAGLVGSDGPLQCGAFDITYMSCLPNMTVMAPSDEIELMHMVATATHVDDRPICFRYPRGAIIGKDYTLCNGVPIEIGKGRVIVEGKDVALLGYGSMVQNCLKAYTLLAKLGIEVTVADARFCKPLDIKLLRQLCKHHSFLITVEEGSIGGFGSHVAQFIALDGLLDGRIKWRPIVLPDSYIEHASPNEQLDQAGLTGHRIAATALSLLGRTREALLFMCS</sequence>
<proteinExistence type="predicted"/>
<dbReference type="Proteomes" id="UP000828941">
    <property type="component" value="Chromosome 10"/>
</dbReference>
<evidence type="ECO:0000313" key="2">
    <source>
        <dbReference type="Proteomes" id="UP000828941"/>
    </source>
</evidence>
<evidence type="ECO:0000313" key="1">
    <source>
        <dbReference type="EMBL" id="KAI4316290.1"/>
    </source>
</evidence>
<dbReference type="EMBL" id="CM039435">
    <property type="protein sequence ID" value="KAI4316290.1"/>
    <property type="molecule type" value="Genomic_DNA"/>
</dbReference>
<accession>A0ACB9LXX4</accession>